<reference evidence="1" key="1">
    <citation type="journal article" date="2021" name="Proc. Natl. Acad. Sci. U.S.A.">
        <title>A Catalog of Tens of Thousands of Viruses from Human Metagenomes Reveals Hidden Associations with Chronic Diseases.</title>
        <authorList>
            <person name="Tisza M.J."/>
            <person name="Buck C.B."/>
        </authorList>
    </citation>
    <scope>NUCLEOTIDE SEQUENCE</scope>
    <source>
        <strain evidence="1">CtJ2i1</strain>
    </source>
</reference>
<dbReference type="EMBL" id="BK016182">
    <property type="protein sequence ID" value="DAG00732.1"/>
    <property type="molecule type" value="Genomic_DNA"/>
</dbReference>
<proteinExistence type="predicted"/>
<organism evidence="1">
    <name type="scientific">Myoviridae sp. ctJ2i1</name>
    <dbReference type="NCBI Taxonomy" id="2825079"/>
    <lineage>
        <taxon>Viruses</taxon>
        <taxon>Duplodnaviria</taxon>
        <taxon>Heunggongvirae</taxon>
        <taxon>Uroviricota</taxon>
        <taxon>Caudoviricetes</taxon>
    </lineage>
</organism>
<name>A0A8S5V215_9CAUD</name>
<accession>A0A8S5V215</accession>
<sequence>MIKYNIRNNGPWEYDKFVLNYYNLHNEIMLNKIKLSSEEQKNKQIDNIYNRTLEQNQTAKLYRKINYTV</sequence>
<evidence type="ECO:0000313" key="1">
    <source>
        <dbReference type="EMBL" id="DAG00732.1"/>
    </source>
</evidence>
<protein>
    <submittedName>
        <fullName evidence="1">Uncharacterized protein</fullName>
    </submittedName>
</protein>